<evidence type="ECO:0000256" key="1">
    <source>
        <dbReference type="SAM" id="MobiDB-lite"/>
    </source>
</evidence>
<dbReference type="RefSeq" id="XP_016587295.1">
    <property type="nucleotide sequence ID" value="XM_016736748.1"/>
</dbReference>
<dbReference type="GeneID" id="27672025"/>
<comment type="caution">
    <text evidence="2">The sequence shown here is derived from an EMBL/GenBank/DDBJ whole genome shotgun (WGS) entry which is preliminary data.</text>
</comment>
<dbReference type="EMBL" id="AXCR01000007">
    <property type="protein sequence ID" value="KJR84619.1"/>
    <property type="molecule type" value="Genomic_DNA"/>
</dbReference>
<organism evidence="2 3">
    <name type="scientific">Sporothrix schenckii 1099-18</name>
    <dbReference type="NCBI Taxonomy" id="1397361"/>
    <lineage>
        <taxon>Eukaryota</taxon>
        <taxon>Fungi</taxon>
        <taxon>Dikarya</taxon>
        <taxon>Ascomycota</taxon>
        <taxon>Pezizomycotina</taxon>
        <taxon>Sordariomycetes</taxon>
        <taxon>Sordariomycetidae</taxon>
        <taxon>Ophiostomatales</taxon>
        <taxon>Ophiostomataceae</taxon>
        <taxon>Sporothrix</taxon>
    </lineage>
</organism>
<evidence type="ECO:0000313" key="2">
    <source>
        <dbReference type="EMBL" id="KJR84619.1"/>
    </source>
</evidence>
<gene>
    <name evidence="2" type="ORF">SPSK_10200</name>
</gene>
<feature type="region of interest" description="Disordered" evidence="1">
    <location>
        <begin position="1"/>
        <end position="48"/>
    </location>
</feature>
<accession>A0A0F2M6A3</accession>
<feature type="compositionally biased region" description="Polar residues" evidence="1">
    <location>
        <begin position="21"/>
        <end position="30"/>
    </location>
</feature>
<evidence type="ECO:0000313" key="3">
    <source>
        <dbReference type="Proteomes" id="UP000033710"/>
    </source>
</evidence>
<name>A0A0F2M6A3_SPOSC</name>
<protein>
    <submittedName>
        <fullName evidence="2">Uncharacterized protein</fullName>
    </submittedName>
</protein>
<reference evidence="2 3" key="2">
    <citation type="journal article" date="2015" name="Eukaryot. Cell">
        <title>Asexual propagation of a virulent clone complex in a human and feline outbreak of sporotrichosis.</title>
        <authorList>
            <person name="Teixeira Mde M."/>
            <person name="Rodrigues A.M."/>
            <person name="Tsui C.K."/>
            <person name="de Almeida L.G."/>
            <person name="Van Diepeningen A.D."/>
            <person name="van den Ende B.G."/>
            <person name="Fernandes G.F."/>
            <person name="Kano R."/>
            <person name="Hamelin R.C."/>
            <person name="Lopes-Bezerra L.M."/>
            <person name="Vasconcelos A.T."/>
            <person name="de Hoog S."/>
            <person name="de Camargo Z.P."/>
            <person name="Felipe M.S."/>
        </authorList>
    </citation>
    <scope>NUCLEOTIDE SEQUENCE [LARGE SCALE GENOMIC DNA]</scope>
    <source>
        <strain evidence="2 3">1099-18</strain>
    </source>
</reference>
<dbReference type="AlphaFoldDB" id="A0A0F2M6A3"/>
<dbReference type="Proteomes" id="UP000033710">
    <property type="component" value="Unassembled WGS sequence"/>
</dbReference>
<sequence length="75" mass="8486">MVGEGGISRKGKRGQSEEWTRAQNKTNEMQQRFEYTKRKKGQKFHKSTELRASTDLQAIISVPVGVCASDDARKD</sequence>
<dbReference type="VEuPathDB" id="FungiDB:SPSK_10200"/>
<dbReference type="KEGG" id="ssck:SPSK_10200"/>
<proteinExistence type="predicted"/>
<reference evidence="2 3" key="1">
    <citation type="journal article" date="2014" name="BMC Genomics">
        <title>Comparative genomics of the major fungal agents of human and animal Sporotrichosis: Sporothrix schenckii and Sporothrix brasiliensis.</title>
        <authorList>
            <person name="Teixeira M.M."/>
            <person name="de Almeida L.G."/>
            <person name="Kubitschek-Barreira P."/>
            <person name="Alves F.L."/>
            <person name="Kioshima E.S."/>
            <person name="Abadio A.K."/>
            <person name="Fernandes L."/>
            <person name="Derengowski L.S."/>
            <person name="Ferreira K.S."/>
            <person name="Souza R.C."/>
            <person name="Ruiz J.C."/>
            <person name="de Andrade N.C."/>
            <person name="Paes H.C."/>
            <person name="Nicola A.M."/>
            <person name="Albuquerque P."/>
            <person name="Gerber A.L."/>
            <person name="Martins V.P."/>
            <person name="Peconick L.D."/>
            <person name="Neto A.V."/>
            <person name="Chaucanez C.B."/>
            <person name="Silva P.A."/>
            <person name="Cunha O.L."/>
            <person name="de Oliveira F.F."/>
            <person name="dos Santos T.C."/>
            <person name="Barros A.L."/>
            <person name="Soares M.A."/>
            <person name="de Oliveira L.M."/>
            <person name="Marini M.M."/>
            <person name="Villalobos-Duno H."/>
            <person name="Cunha M.M."/>
            <person name="de Hoog S."/>
            <person name="da Silveira J.F."/>
            <person name="Henrissat B."/>
            <person name="Nino-Vega G.A."/>
            <person name="Cisalpino P.S."/>
            <person name="Mora-Montes H.M."/>
            <person name="Almeida S.R."/>
            <person name="Stajich J.E."/>
            <person name="Lopes-Bezerra L.M."/>
            <person name="Vasconcelos A.T."/>
            <person name="Felipe M.S."/>
        </authorList>
    </citation>
    <scope>NUCLEOTIDE SEQUENCE [LARGE SCALE GENOMIC DNA]</scope>
    <source>
        <strain evidence="2 3">1099-18</strain>
    </source>
</reference>